<feature type="transmembrane region" description="Helical" evidence="1">
    <location>
        <begin position="7"/>
        <end position="24"/>
    </location>
</feature>
<reference evidence="3 4" key="1">
    <citation type="submission" date="2017-06" db="EMBL/GenBank/DDBJ databases">
        <title>Complete genome sequence of Paenibacillus donghaensis KCTC 13049T isolated from East Sea sediment, South Korea.</title>
        <authorList>
            <person name="Jung B.K."/>
            <person name="Hong S.-J."/>
            <person name="Shin J.-H."/>
        </authorList>
    </citation>
    <scope>NUCLEOTIDE SEQUENCE [LARGE SCALE GENOMIC DNA]</scope>
    <source>
        <strain evidence="3 4">KCTC 13049</strain>
    </source>
</reference>
<evidence type="ECO:0000256" key="1">
    <source>
        <dbReference type="SAM" id="Phobius"/>
    </source>
</evidence>
<dbReference type="Pfam" id="PF00149">
    <property type="entry name" value="Metallophos"/>
    <property type="match status" value="1"/>
</dbReference>
<organism evidence="3 4">
    <name type="scientific">Paenibacillus donghaensis</name>
    <dbReference type="NCBI Taxonomy" id="414771"/>
    <lineage>
        <taxon>Bacteria</taxon>
        <taxon>Bacillati</taxon>
        <taxon>Bacillota</taxon>
        <taxon>Bacilli</taxon>
        <taxon>Bacillales</taxon>
        <taxon>Paenibacillaceae</taxon>
        <taxon>Paenibacillus</taxon>
    </lineage>
</organism>
<keyword evidence="1" id="KW-0812">Transmembrane</keyword>
<gene>
    <name evidence="3" type="ORF">B9T62_11830</name>
</gene>
<evidence type="ECO:0000313" key="3">
    <source>
        <dbReference type="EMBL" id="ASA21406.1"/>
    </source>
</evidence>
<sequence length="397" mass="43947">MKRLRMIISAVLMLLALVLINFYIGQHAWYLVQEWLPGTSAGLYWTVFALVSFAYMIAMIPWPQVLKPLARLFKVVGSYYLACMEFAIIVLPLTDLVYWLLGVMGYSRALFVSEAGATLLLMLAIFLLWGSRNAWSTVIRTHPIAIDKSTGTSAPLTIAVASDIHLGNIVGNRHLRRMVAEINGMQPDIILLAGDVLDDSIEPFLRNNMSEQLKQLKARHGVYAVLGNHEYYGGSIAEYTRQMASIGIKVLQDEVIEVAGTYIVGRKDKTAESMEAGGRASVSALLEGLDLSRPVIMMDHQPTGFAAAAEAGVDVMLSGHTHRGQIAPNHWITKRLFELDWGYLRKEQLHVVVSSGYGTWGPPIRWASRSELIKLTVMLEGSKKYSGEGITAKTVLI</sequence>
<name>A0A2Z2K5K1_9BACL</name>
<dbReference type="PANTHER" id="PTHR31302:SF0">
    <property type="entry name" value="TRANSMEMBRANE PROTEIN WITH METALLOPHOSPHOESTERASE DOMAIN"/>
    <property type="match status" value="1"/>
</dbReference>
<dbReference type="OrthoDB" id="9780884at2"/>
<dbReference type="Gene3D" id="3.60.21.10">
    <property type="match status" value="1"/>
</dbReference>
<protein>
    <submittedName>
        <fullName evidence="3">Phosphoesterase</fullName>
    </submittedName>
</protein>
<feature type="domain" description="Calcineurin-like phosphoesterase" evidence="2">
    <location>
        <begin position="157"/>
        <end position="323"/>
    </location>
</feature>
<dbReference type="KEGG" id="pdh:B9T62_11830"/>
<keyword evidence="4" id="KW-1185">Reference proteome</keyword>
<dbReference type="InterPro" id="IPR051158">
    <property type="entry name" value="Metallophosphoesterase_sf"/>
</dbReference>
<dbReference type="InterPro" id="IPR004843">
    <property type="entry name" value="Calcineurin-like_PHP"/>
</dbReference>
<dbReference type="CDD" id="cd07385">
    <property type="entry name" value="MPP_YkuE_C"/>
    <property type="match status" value="1"/>
</dbReference>
<proteinExistence type="predicted"/>
<keyword evidence="1" id="KW-0472">Membrane</keyword>
<dbReference type="SUPFAM" id="SSF56300">
    <property type="entry name" value="Metallo-dependent phosphatases"/>
    <property type="match status" value="1"/>
</dbReference>
<dbReference type="Proteomes" id="UP000249890">
    <property type="component" value="Chromosome"/>
</dbReference>
<dbReference type="InterPro" id="IPR029052">
    <property type="entry name" value="Metallo-depent_PP-like"/>
</dbReference>
<dbReference type="AlphaFoldDB" id="A0A2Z2K5K1"/>
<evidence type="ECO:0000259" key="2">
    <source>
        <dbReference type="Pfam" id="PF00149"/>
    </source>
</evidence>
<evidence type="ECO:0000313" key="4">
    <source>
        <dbReference type="Proteomes" id="UP000249890"/>
    </source>
</evidence>
<accession>A0A2Z2K5K1</accession>
<keyword evidence="1" id="KW-1133">Transmembrane helix</keyword>
<dbReference type="PANTHER" id="PTHR31302">
    <property type="entry name" value="TRANSMEMBRANE PROTEIN WITH METALLOPHOSPHOESTERASE DOMAIN-RELATED"/>
    <property type="match status" value="1"/>
</dbReference>
<feature type="transmembrane region" description="Helical" evidence="1">
    <location>
        <begin position="78"/>
        <end position="101"/>
    </location>
</feature>
<dbReference type="RefSeq" id="WP_087915416.1">
    <property type="nucleotide sequence ID" value="NZ_CP021780.1"/>
</dbReference>
<feature type="transmembrane region" description="Helical" evidence="1">
    <location>
        <begin position="44"/>
        <end position="66"/>
    </location>
</feature>
<feature type="transmembrane region" description="Helical" evidence="1">
    <location>
        <begin position="107"/>
        <end position="130"/>
    </location>
</feature>
<dbReference type="EMBL" id="CP021780">
    <property type="protein sequence ID" value="ASA21406.1"/>
    <property type="molecule type" value="Genomic_DNA"/>
</dbReference>
<dbReference type="GO" id="GO:0016787">
    <property type="term" value="F:hydrolase activity"/>
    <property type="evidence" value="ECO:0007669"/>
    <property type="project" value="InterPro"/>
</dbReference>